<evidence type="ECO:0000256" key="1">
    <source>
        <dbReference type="ARBA" id="ARBA00004601"/>
    </source>
</evidence>
<proteinExistence type="inferred from homology"/>
<protein>
    <submittedName>
        <fullName evidence="10">Sac2 family-domain-containing protein</fullName>
    </submittedName>
</protein>
<dbReference type="Gene3D" id="3.30.9.10">
    <property type="entry name" value="D-Amino Acid Oxidase, subunit A, domain 2"/>
    <property type="match status" value="1"/>
</dbReference>
<keyword evidence="3" id="KW-0813">Transport</keyword>
<dbReference type="GO" id="GO:0006896">
    <property type="term" value="P:Golgi to vacuole transport"/>
    <property type="evidence" value="ECO:0007669"/>
    <property type="project" value="TreeGrafter"/>
</dbReference>
<keyword evidence="4" id="KW-0653">Protein transport</keyword>
<dbReference type="GO" id="GO:0042147">
    <property type="term" value="P:retrograde transport, endosome to Golgi"/>
    <property type="evidence" value="ECO:0007669"/>
    <property type="project" value="TreeGrafter"/>
</dbReference>
<dbReference type="VEuPathDB" id="FungiDB:C8Q69DRAFT_485931"/>
<evidence type="ECO:0000256" key="5">
    <source>
        <dbReference type="ARBA" id="ARBA00023034"/>
    </source>
</evidence>
<keyword evidence="5" id="KW-0333">Golgi apparatus</keyword>
<gene>
    <name evidence="10" type="ORF">C8Q69DRAFT_485931</name>
</gene>
<evidence type="ECO:0000256" key="3">
    <source>
        <dbReference type="ARBA" id="ARBA00022448"/>
    </source>
</evidence>
<sequence>MWLDRLSGHSTPSGSPSPYNNRNYSPHSRRPSHLSPNPPSNRPGINPRSSSLSLLSISNDSTASLPGTARASNGASQKQGTSSSRPPGVPDPIDVLNAIIGKRSDESGGTGLDAEAEPAEKPAQLVETIDFEGLSLEEFISKKDETNVFLKSEAGAQTIQQFEKERDKFQELHNAITDCDDILKSVESYLADFQTELGAVSAEIETLQSRSIQLNAKLENRRNVEKLLGPAVEEISISPKAVKVIADGPIDENWMKALTELEARAATIEAKSSGSNNIKAIEDVKPLLTDIKNKAVERIRDYLVSQIRALRSPNINAQILQQQKLVKFKDLYSYISRAHPTLTEQITQAYVNTMRWYYLSNFTRYNQALEKLKLHTDRNDVLGGDPSSQRTGNILTTGRGVTAAHDPFSLGRRMDILRTTNHMAMSSYLVDEDKSVHGIEVPFRNFNLALVDNVSAEYSFMTEMFSTKTFHQISRRAVEIFEPVFALGQSLTKQLIENSTDSLGVLLCVRLNQQSAFELQRRKIPVADSYVNGTNMLLWPRFQKIMDMHCESLKRLSASGRSSVPSLSLGGDDKHSSAPHFLTQRFGQLLHGILALSGEAGDDEPLSNSLARLTAEFDSLLTKLSRSTGDPKRRERFLFNNYSLVLTIISDTDGKLAAEQKQTIRSCRYQHLEDDVANSALQVIGAGVVGLAVARQLASRDGTSTILLERHGAVGMETSSRNSEVIHAGIYYPADSLKTKLCIKGREMLYDLCEKRDIPHRNTKKWIVAQNEDEWKSCLRVHEHAQSIGVPTRLVSQEEAKQREPEVRAQAGIVESLTTGIVDSHSLMTCLQGDYENQGGDVALQTAVTRIEPLNSGKDGYRIWARSEDGSEDSITAETLINSAGNGACYINNLVLPEERHRTPYFAKGTYFSYSASSPRTSTLIYPAPMPGHGGLGTHLTLDLTGRIRFGPDVEWISDPNDLKPSAARLQEALPQIKAYLPNVNPEAIDLDYCGIRPKLNPGGGNTAGKGFQDFIIQKEEGFPGFINLLGIESPGLTSALAIGKMVEGLLYK</sequence>
<comment type="similarity">
    <text evidence="2">Belongs to the VPS52 family.</text>
</comment>
<feature type="region of interest" description="Disordered" evidence="6">
    <location>
        <begin position="1"/>
        <end position="94"/>
    </location>
</feature>
<evidence type="ECO:0000259" key="7">
    <source>
        <dbReference type="Pfam" id="PF01266"/>
    </source>
</evidence>
<feature type="domain" description="FAD dependent oxidoreductase" evidence="7">
    <location>
        <begin position="683"/>
        <end position="1047"/>
    </location>
</feature>
<feature type="compositionally biased region" description="Low complexity" evidence="6">
    <location>
        <begin position="49"/>
        <end position="58"/>
    </location>
</feature>
<dbReference type="Gene3D" id="3.50.50.60">
    <property type="entry name" value="FAD/NAD(P)-binding domain"/>
    <property type="match status" value="1"/>
</dbReference>
<dbReference type="InterPro" id="IPR048361">
    <property type="entry name" value="Vps52_C"/>
</dbReference>
<feature type="domain" description="Vps52 C-terminal" evidence="9">
    <location>
        <begin position="352"/>
        <end position="662"/>
    </location>
</feature>
<dbReference type="Pfam" id="PF01266">
    <property type="entry name" value="DAO"/>
    <property type="match status" value="1"/>
</dbReference>
<comment type="caution">
    <text evidence="10">The sequence shown here is derived from an EMBL/GenBank/DDBJ whole genome shotgun (WGS) entry which is preliminary data.</text>
</comment>
<dbReference type="GO" id="GO:0005829">
    <property type="term" value="C:cytosol"/>
    <property type="evidence" value="ECO:0007669"/>
    <property type="project" value="GOC"/>
</dbReference>
<keyword evidence="11" id="KW-1185">Reference proteome</keyword>
<dbReference type="Pfam" id="PF20655">
    <property type="entry name" value="Vps52_C"/>
    <property type="match status" value="1"/>
</dbReference>
<feature type="compositionally biased region" description="Polar residues" evidence="6">
    <location>
        <begin position="59"/>
        <end position="85"/>
    </location>
</feature>
<dbReference type="Proteomes" id="UP000283841">
    <property type="component" value="Unassembled WGS sequence"/>
</dbReference>
<feature type="domain" description="Vps52 coiled-coil" evidence="8">
    <location>
        <begin position="164"/>
        <end position="335"/>
    </location>
</feature>
<evidence type="ECO:0000313" key="10">
    <source>
        <dbReference type="EMBL" id="RWQ97064.1"/>
    </source>
</evidence>
<comment type="subcellular location">
    <subcellularLocation>
        <location evidence="1">Golgi apparatus</location>
        <location evidence="1">trans-Golgi network</location>
    </subcellularLocation>
</comment>
<evidence type="ECO:0000313" key="11">
    <source>
        <dbReference type="Proteomes" id="UP000283841"/>
    </source>
</evidence>
<dbReference type="PANTHER" id="PTHR14190:SF7">
    <property type="entry name" value="VACUOLAR PROTEIN SORTING-ASSOCIATED PROTEIN 52 HOMOLOG"/>
    <property type="match status" value="1"/>
</dbReference>
<dbReference type="InterPro" id="IPR007258">
    <property type="entry name" value="Vps52"/>
</dbReference>
<dbReference type="GO" id="GO:0032456">
    <property type="term" value="P:endocytic recycling"/>
    <property type="evidence" value="ECO:0007669"/>
    <property type="project" value="TreeGrafter"/>
</dbReference>
<dbReference type="PANTHER" id="PTHR14190">
    <property type="entry name" value="SUPPRESSOR OF ACTIN MUTATIONS 2/VACUOLAR PROTEIN SORTING 52"/>
    <property type="match status" value="1"/>
</dbReference>
<dbReference type="SUPFAM" id="SSF51905">
    <property type="entry name" value="FAD/NAD(P)-binding domain"/>
    <property type="match status" value="1"/>
</dbReference>
<dbReference type="InterPro" id="IPR048319">
    <property type="entry name" value="Vps52_CC"/>
</dbReference>
<dbReference type="GO" id="GO:0015031">
    <property type="term" value="P:protein transport"/>
    <property type="evidence" value="ECO:0007669"/>
    <property type="project" value="UniProtKB-KW"/>
</dbReference>
<dbReference type="GO" id="GO:0019905">
    <property type="term" value="F:syntaxin binding"/>
    <property type="evidence" value="ECO:0007669"/>
    <property type="project" value="TreeGrafter"/>
</dbReference>
<dbReference type="InterPro" id="IPR006076">
    <property type="entry name" value="FAD-dep_OxRdtase"/>
</dbReference>
<feature type="compositionally biased region" description="Low complexity" evidence="6">
    <location>
        <begin position="8"/>
        <end position="18"/>
    </location>
</feature>
<evidence type="ECO:0000256" key="2">
    <source>
        <dbReference type="ARBA" id="ARBA00008180"/>
    </source>
</evidence>
<name>A0A443HZ85_BYSSP</name>
<accession>A0A443HZ85</accession>
<dbReference type="STRING" id="264951.A0A443HZ85"/>
<reference evidence="10 11" key="1">
    <citation type="journal article" date="2018" name="Front. Microbiol.">
        <title>Genomic and genetic insights into a cosmopolitan fungus, Paecilomyces variotii (Eurotiales).</title>
        <authorList>
            <person name="Urquhart A.S."/>
            <person name="Mondo S.J."/>
            <person name="Makela M.R."/>
            <person name="Hane J.K."/>
            <person name="Wiebenga A."/>
            <person name="He G."/>
            <person name="Mihaltcheva S."/>
            <person name="Pangilinan J."/>
            <person name="Lipzen A."/>
            <person name="Barry K."/>
            <person name="de Vries R.P."/>
            <person name="Grigoriev I.V."/>
            <person name="Idnurm A."/>
        </authorList>
    </citation>
    <scope>NUCLEOTIDE SEQUENCE [LARGE SCALE GENOMIC DNA]</scope>
    <source>
        <strain evidence="10 11">CBS 101075</strain>
    </source>
</reference>
<organism evidence="10 11">
    <name type="scientific">Byssochlamys spectabilis</name>
    <name type="common">Paecilomyces variotii</name>
    <dbReference type="NCBI Taxonomy" id="264951"/>
    <lineage>
        <taxon>Eukaryota</taxon>
        <taxon>Fungi</taxon>
        <taxon>Dikarya</taxon>
        <taxon>Ascomycota</taxon>
        <taxon>Pezizomycotina</taxon>
        <taxon>Eurotiomycetes</taxon>
        <taxon>Eurotiomycetidae</taxon>
        <taxon>Eurotiales</taxon>
        <taxon>Thermoascaceae</taxon>
        <taxon>Paecilomyces</taxon>
    </lineage>
</organism>
<evidence type="ECO:0000259" key="9">
    <source>
        <dbReference type="Pfam" id="PF20655"/>
    </source>
</evidence>
<evidence type="ECO:0000259" key="8">
    <source>
        <dbReference type="Pfam" id="PF04129"/>
    </source>
</evidence>
<dbReference type="EMBL" id="RCNU01000003">
    <property type="protein sequence ID" value="RWQ97064.1"/>
    <property type="molecule type" value="Genomic_DNA"/>
</dbReference>
<dbReference type="RefSeq" id="XP_028486709.1">
    <property type="nucleotide sequence ID" value="XM_028631863.1"/>
</dbReference>
<evidence type="ECO:0000256" key="6">
    <source>
        <dbReference type="SAM" id="MobiDB-lite"/>
    </source>
</evidence>
<dbReference type="GO" id="GO:0000938">
    <property type="term" value="C:GARP complex"/>
    <property type="evidence" value="ECO:0007669"/>
    <property type="project" value="TreeGrafter"/>
</dbReference>
<evidence type="ECO:0000256" key="4">
    <source>
        <dbReference type="ARBA" id="ARBA00022927"/>
    </source>
</evidence>
<dbReference type="AlphaFoldDB" id="A0A443HZ85"/>
<dbReference type="GeneID" id="39601140"/>
<dbReference type="InterPro" id="IPR036188">
    <property type="entry name" value="FAD/NAD-bd_sf"/>
</dbReference>
<dbReference type="Pfam" id="PF04129">
    <property type="entry name" value="Vps52_CC"/>
    <property type="match status" value="1"/>
</dbReference>